<dbReference type="InterPro" id="IPR011067">
    <property type="entry name" value="Plasmid_toxin/cell-grow_inhib"/>
</dbReference>
<sequence>MNQGEVWIARVPYSDVSDSIDSIANALIHSNKKKSKKRYVLVLGDVRPVLIISRDEYHKASSNSSVIACPITSNLQRAIKMYHTLKSAGFRGVTPDLLRITGNERIQAGLDRDSAIVILKVTTLNVNQLENKIGGLTDTKVSSVVEIVKEFF</sequence>
<evidence type="ECO:0000313" key="2">
    <source>
        <dbReference type="Proteomes" id="UP000062043"/>
    </source>
</evidence>
<dbReference type="RefSeq" id="WP_062372707.1">
    <property type="nucleotide sequence ID" value="NZ_CP007140.1"/>
</dbReference>
<proteinExistence type="predicted"/>
<dbReference type="AlphaFoldDB" id="A0A0X1KNJ3"/>
<organism evidence="1 2">
    <name type="scientific">Thermococcus guaymasensis DSM 11113</name>
    <dbReference type="NCBI Taxonomy" id="1432656"/>
    <lineage>
        <taxon>Archaea</taxon>
        <taxon>Methanobacteriati</taxon>
        <taxon>Methanobacteriota</taxon>
        <taxon>Thermococci</taxon>
        <taxon>Thermococcales</taxon>
        <taxon>Thermococcaceae</taxon>
        <taxon>Thermococcus</taxon>
    </lineage>
</organism>
<dbReference type="KEGG" id="tgy:X802_08350"/>
<dbReference type="EMBL" id="CP007140">
    <property type="protein sequence ID" value="AJC72780.1"/>
    <property type="molecule type" value="Genomic_DNA"/>
</dbReference>
<dbReference type="OrthoDB" id="374359at2157"/>
<evidence type="ECO:0000313" key="1">
    <source>
        <dbReference type="EMBL" id="AJC72780.1"/>
    </source>
</evidence>
<dbReference type="GO" id="GO:0003677">
    <property type="term" value="F:DNA binding"/>
    <property type="evidence" value="ECO:0007669"/>
    <property type="project" value="InterPro"/>
</dbReference>
<accession>A0A0X1KNJ3</accession>
<gene>
    <name evidence="1" type="ORF">X802_08350</name>
</gene>
<dbReference type="GeneID" id="27135664"/>
<dbReference type="Proteomes" id="UP000062043">
    <property type="component" value="Chromosome"/>
</dbReference>
<reference evidence="1 2" key="1">
    <citation type="submission" date="2014-01" db="EMBL/GenBank/DDBJ databases">
        <title>Genome sequencing of Thermococcus guaymasensis.</title>
        <authorList>
            <person name="Zhang X."/>
            <person name="Alvare G."/>
            <person name="Fristensky B."/>
            <person name="Chen L."/>
            <person name="Suen T."/>
            <person name="Chen Q."/>
            <person name="Ma K."/>
        </authorList>
    </citation>
    <scope>NUCLEOTIDE SEQUENCE [LARGE SCALE GENOMIC DNA]</scope>
    <source>
        <strain evidence="1 2">DSM 11113</strain>
    </source>
</reference>
<keyword evidence="2" id="KW-1185">Reference proteome</keyword>
<protein>
    <submittedName>
        <fullName evidence="1">Uncharacterized protein</fullName>
    </submittedName>
</protein>
<dbReference type="InterPro" id="IPR003477">
    <property type="entry name" value="PemK-like"/>
</dbReference>
<name>A0A0X1KNJ3_9EURY</name>
<dbReference type="SUPFAM" id="SSF50118">
    <property type="entry name" value="Cell growth inhibitor/plasmid maintenance toxic component"/>
    <property type="match status" value="1"/>
</dbReference>
<dbReference type="STRING" id="1432656.X802_08350"/>
<dbReference type="PATRIC" id="fig|1432656.3.peg.1626"/>
<dbReference type="Pfam" id="PF02452">
    <property type="entry name" value="PemK_toxin"/>
    <property type="match status" value="1"/>
</dbReference>
<dbReference type="Gene3D" id="2.30.30.110">
    <property type="match status" value="1"/>
</dbReference>